<comment type="caution">
    <text evidence="1">The sequence shown here is derived from an EMBL/GenBank/DDBJ whole genome shotgun (WGS) entry which is preliminary data.</text>
</comment>
<dbReference type="EMBL" id="CAKXAJ010026008">
    <property type="protein sequence ID" value="CAH2250509.1"/>
    <property type="molecule type" value="Genomic_DNA"/>
</dbReference>
<reference evidence="1" key="1">
    <citation type="submission" date="2022-03" db="EMBL/GenBank/DDBJ databases">
        <authorList>
            <person name="Lindestad O."/>
        </authorList>
    </citation>
    <scope>NUCLEOTIDE SEQUENCE</scope>
</reference>
<dbReference type="Proteomes" id="UP000838756">
    <property type="component" value="Unassembled WGS sequence"/>
</dbReference>
<sequence length="156" mass="17511">MWVESDPHWASVVVYGPNHFPLWEETRVVGRRAWLPLSQAQEAYHLRLRLIDSDICLVKPMFESHGDTLDRNNRKIFLRAGDRAREPGSEHSFSIFGWTLADNHLRGCFGVTGGVGRARKLAMRRAPGTTSGGEWETSTRGCLLRGLGPRLGSTLI</sequence>
<keyword evidence="2" id="KW-1185">Reference proteome</keyword>
<accession>A0A8S4S9V1</accession>
<evidence type="ECO:0000313" key="1">
    <source>
        <dbReference type="EMBL" id="CAH2250509.1"/>
    </source>
</evidence>
<evidence type="ECO:0000313" key="2">
    <source>
        <dbReference type="Proteomes" id="UP000838756"/>
    </source>
</evidence>
<organism evidence="1 2">
    <name type="scientific">Pararge aegeria aegeria</name>
    <dbReference type="NCBI Taxonomy" id="348720"/>
    <lineage>
        <taxon>Eukaryota</taxon>
        <taxon>Metazoa</taxon>
        <taxon>Ecdysozoa</taxon>
        <taxon>Arthropoda</taxon>
        <taxon>Hexapoda</taxon>
        <taxon>Insecta</taxon>
        <taxon>Pterygota</taxon>
        <taxon>Neoptera</taxon>
        <taxon>Endopterygota</taxon>
        <taxon>Lepidoptera</taxon>
        <taxon>Glossata</taxon>
        <taxon>Ditrysia</taxon>
        <taxon>Papilionoidea</taxon>
        <taxon>Nymphalidae</taxon>
        <taxon>Satyrinae</taxon>
        <taxon>Satyrini</taxon>
        <taxon>Parargina</taxon>
        <taxon>Pararge</taxon>
    </lineage>
</organism>
<dbReference type="AlphaFoldDB" id="A0A8S4S9V1"/>
<protein>
    <submittedName>
        <fullName evidence="1">Jg9597 protein</fullName>
    </submittedName>
</protein>
<gene>
    <name evidence="1" type="primary">jg9597</name>
    <name evidence="1" type="ORF">PAEG_LOCUS22089</name>
</gene>
<proteinExistence type="predicted"/>
<name>A0A8S4S9V1_9NEOP</name>